<evidence type="ECO:0000256" key="2">
    <source>
        <dbReference type="SAM" id="Phobius"/>
    </source>
</evidence>
<dbReference type="PANTHER" id="PTHR40466:SF1">
    <property type="entry name" value="FUNGAL PROTEIN"/>
    <property type="match status" value="1"/>
</dbReference>
<keyword evidence="2" id="KW-1133">Transmembrane helix</keyword>
<feature type="compositionally biased region" description="Polar residues" evidence="1">
    <location>
        <begin position="73"/>
        <end position="86"/>
    </location>
</feature>
<proteinExistence type="predicted"/>
<dbReference type="Proteomes" id="UP000799772">
    <property type="component" value="Unassembled WGS sequence"/>
</dbReference>
<name>A0A9P4IS63_9PEZI</name>
<sequence length="145" mass="15902">MSAIIRRTAFRPAFRTVRPVRYASGANPGVTGAEREEGKSAVRTGAKRDPELYILFTIMCGVFGLAGWHFSRNPTTASSEANTNRVPGSEPWKSGGEGKYQYHPGGDTSHKKDAPSALNVVIVPNVNLPKELHEKYNKWGKEGYP</sequence>
<keyword evidence="2" id="KW-0812">Transmembrane</keyword>
<evidence type="ECO:0000313" key="4">
    <source>
        <dbReference type="Proteomes" id="UP000799772"/>
    </source>
</evidence>
<keyword evidence="4" id="KW-1185">Reference proteome</keyword>
<reference evidence="3" key="1">
    <citation type="journal article" date="2020" name="Stud. Mycol.">
        <title>101 Dothideomycetes genomes: a test case for predicting lifestyles and emergence of pathogens.</title>
        <authorList>
            <person name="Haridas S."/>
            <person name="Albert R."/>
            <person name="Binder M."/>
            <person name="Bloem J."/>
            <person name="Labutti K."/>
            <person name="Salamov A."/>
            <person name="Andreopoulos B."/>
            <person name="Baker S."/>
            <person name="Barry K."/>
            <person name="Bills G."/>
            <person name="Bluhm B."/>
            <person name="Cannon C."/>
            <person name="Castanera R."/>
            <person name="Culley D."/>
            <person name="Daum C."/>
            <person name="Ezra D."/>
            <person name="Gonzalez J."/>
            <person name="Henrissat B."/>
            <person name="Kuo A."/>
            <person name="Liang C."/>
            <person name="Lipzen A."/>
            <person name="Lutzoni F."/>
            <person name="Magnuson J."/>
            <person name="Mondo S."/>
            <person name="Nolan M."/>
            <person name="Ohm R."/>
            <person name="Pangilinan J."/>
            <person name="Park H.-J."/>
            <person name="Ramirez L."/>
            <person name="Alfaro M."/>
            <person name="Sun H."/>
            <person name="Tritt A."/>
            <person name="Yoshinaga Y."/>
            <person name="Zwiers L.-H."/>
            <person name="Turgeon B."/>
            <person name="Goodwin S."/>
            <person name="Spatafora J."/>
            <person name="Crous P."/>
            <person name="Grigoriev I."/>
        </authorList>
    </citation>
    <scope>NUCLEOTIDE SEQUENCE</scope>
    <source>
        <strain evidence="3">CBS 133067</strain>
    </source>
</reference>
<feature type="compositionally biased region" description="Basic and acidic residues" evidence="1">
    <location>
        <begin position="33"/>
        <end position="43"/>
    </location>
</feature>
<dbReference type="OrthoDB" id="3141857at2759"/>
<dbReference type="InterPro" id="IPR039965">
    <property type="entry name" value="C3H7.08c"/>
</dbReference>
<gene>
    <name evidence="3" type="ORF">NA57DRAFT_70600</name>
</gene>
<evidence type="ECO:0000313" key="3">
    <source>
        <dbReference type="EMBL" id="KAF2104393.1"/>
    </source>
</evidence>
<organism evidence="3 4">
    <name type="scientific">Rhizodiscina lignyota</name>
    <dbReference type="NCBI Taxonomy" id="1504668"/>
    <lineage>
        <taxon>Eukaryota</taxon>
        <taxon>Fungi</taxon>
        <taxon>Dikarya</taxon>
        <taxon>Ascomycota</taxon>
        <taxon>Pezizomycotina</taxon>
        <taxon>Dothideomycetes</taxon>
        <taxon>Pleosporomycetidae</taxon>
        <taxon>Aulographales</taxon>
        <taxon>Rhizodiscinaceae</taxon>
        <taxon>Rhizodiscina</taxon>
    </lineage>
</organism>
<accession>A0A9P4IS63</accession>
<dbReference type="AlphaFoldDB" id="A0A9P4IS63"/>
<keyword evidence="2" id="KW-0472">Membrane</keyword>
<dbReference type="EMBL" id="ML978121">
    <property type="protein sequence ID" value="KAF2104393.1"/>
    <property type="molecule type" value="Genomic_DNA"/>
</dbReference>
<evidence type="ECO:0000256" key="1">
    <source>
        <dbReference type="SAM" id="MobiDB-lite"/>
    </source>
</evidence>
<dbReference type="PANTHER" id="PTHR40466">
    <property type="entry name" value="EXPRESSED PROTEIN"/>
    <property type="match status" value="1"/>
</dbReference>
<protein>
    <submittedName>
        <fullName evidence="3">Uncharacterized protein</fullName>
    </submittedName>
</protein>
<feature type="region of interest" description="Disordered" evidence="1">
    <location>
        <begin position="24"/>
        <end position="43"/>
    </location>
</feature>
<feature type="region of interest" description="Disordered" evidence="1">
    <location>
        <begin position="73"/>
        <end position="115"/>
    </location>
</feature>
<comment type="caution">
    <text evidence="3">The sequence shown here is derived from an EMBL/GenBank/DDBJ whole genome shotgun (WGS) entry which is preliminary data.</text>
</comment>
<feature type="transmembrane region" description="Helical" evidence="2">
    <location>
        <begin position="52"/>
        <end position="70"/>
    </location>
</feature>